<dbReference type="CDD" id="cd01283">
    <property type="entry name" value="cytidine_deaminase"/>
    <property type="match status" value="1"/>
</dbReference>
<dbReference type="InterPro" id="IPR016193">
    <property type="entry name" value="Cytidine_deaminase-like"/>
</dbReference>
<comment type="cofactor">
    <cofactor evidence="1 14 15">
        <name>Zn(2+)</name>
        <dbReference type="ChEBI" id="CHEBI:29105"/>
    </cofactor>
</comment>
<dbReference type="GO" id="GO:0042802">
    <property type="term" value="F:identical protein binding"/>
    <property type="evidence" value="ECO:0007669"/>
    <property type="project" value="UniProtKB-ARBA"/>
</dbReference>
<evidence type="ECO:0000256" key="6">
    <source>
        <dbReference type="ARBA" id="ARBA00022723"/>
    </source>
</evidence>
<dbReference type="Gene3D" id="3.40.140.10">
    <property type="entry name" value="Cytidine Deaminase, domain 2"/>
    <property type="match status" value="1"/>
</dbReference>
<dbReference type="InterPro" id="IPR002125">
    <property type="entry name" value="CMP_dCMP_dom"/>
</dbReference>
<evidence type="ECO:0000256" key="13">
    <source>
        <dbReference type="PIRSR" id="PIRSR606262-2"/>
    </source>
</evidence>
<sequence length="144" mass="15751">MEEKELYDRLSREAVRAAEFSYSPYSHFRVGAALLAGNGKIYTGCNVENASYPVGICAERTALCKAVSEGERRFRALAVTGGREGRGMAAPCGMCRQALREFCGPDFIILLVEDVNKYEIRTLGQLLPDSFGPENFGSTGADIR</sequence>
<evidence type="ECO:0000256" key="11">
    <source>
        <dbReference type="ARBA" id="ARBA00049558"/>
    </source>
</evidence>
<feature type="binding site" evidence="14">
    <location>
        <position position="92"/>
    </location>
    <ligand>
        <name>Zn(2+)</name>
        <dbReference type="ChEBI" id="CHEBI:29105"/>
        <note>catalytic</note>
    </ligand>
</feature>
<comment type="caution">
    <text evidence="17">The sequence shown here is derived from an EMBL/GenBank/DDBJ whole genome shotgun (WGS) entry which is preliminary data.</text>
</comment>
<dbReference type="PROSITE" id="PS00903">
    <property type="entry name" value="CYT_DCMP_DEAMINASES_1"/>
    <property type="match status" value="1"/>
</dbReference>
<comment type="catalytic activity">
    <reaction evidence="11 15">
        <text>cytidine + H2O + H(+) = uridine + NH4(+)</text>
        <dbReference type="Rhea" id="RHEA:16069"/>
        <dbReference type="ChEBI" id="CHEBI:15377"/>
        <dbReference type="ChEBI" id="CHEBI:15378"/>
        <dbReference type="ChEBI" id="CHEBI:16704"/>
        <dbReference type="ChEBI" id="CHEBI:17562"/>
        <dbReference type="ChEBI" id="CHEBI:28938"/>
        <dbReference type="EC" id="3.5.4.5"/>
    </reaction>
</comment>
<evidence type="ECO:0000313" key="17">
    <source>
        <dbReference type="EMBL" id="HIV25065.1"/>
    </source>
</evidence>
<evidence type="ECO:0000256" key="15">
    <source>
        <dbReference type="RuleBase" id="RU364006"/>
    </source>
</evidence>
<evidence type="ECO:0000313" key="18">
    <source>
        <dbReference type="Proteomes" id="UP000824169"/>
    </source>
</evidence>
<dbReference type="EMBL" id="DVOO01000013">
    <property type="protein sequence ID" value="HIV25065.1"/>
    <property type="molecule type" value="Genomic_DNA"/>
</dbReference>
<keyword evidence="7 15" id="KW-0378">Hydrolase</keyword>
<evidence type="ECO:0000256" key="12">
    <source>
        <dbReference type="PIRSR" id="PIRSR606262-1"/>
    </source>
</evidence>
<dbReference type="InterPro" id="IPR016192">
    <property type="entry name" value="APOBEC/CMP_deaminase_Zn-bd"/>
</dbReference>
<feature type="domain" description="CMP/dCMP-type deaminase" evidence="16">
    <location>
        <begin position="5"/>
        <end position="134"/>
    </location>
</feature>
<evidence type="ECO:0000256" key="3">
    <source>
        <dbReference type="ARBA" id="ARBA00006576"/>
    </source>
</evidence>
<evidence type="ECO:0000256" key="8">
    <source>
        <dbReference type="ARBA" id="ARBA00022833"/>
    </source>
</evidence>
<dbReference type="Pfam" id="PF00383">
    <property type="entry name" value="dCMP_cyt_deam_1"/>
    <property type="match status" value="1"/>
</dbReference>
<accession>A0A9D1P226</accession>
<protein>
    <recommendedName>
        <fullName evidence="5 15">Cytidine deaminase</fullName>
        <ecNumber evidence="4 15">3.5.4.5</ecNumber>
    </recommendedName>
    <alternativeName>
        <fullName evidence="9 15">Cytidine aminohydrolase</fullName>
    </alternativeName>
</protein>
<dbReference type="GO" id="GO:0055086">
    <property type="term" value="P:nucleobase-containing small molecule metabolic process"/>
    <property type="evidence" value="ECO:0007669"/>
    <property type="project" value="UniProtKB-ARBA"/>
</dbReference>
<evidence type="ECO:0000256" key="4">
    <source>
        <dbReference type="ARBA" id="ARBA00012783"/>
    </source>
</evidence>
<evidence type="ECO:0000256" key="9">
    <source>
        <dbReference type="ARBA" id="ARBA00032005"/>
    </source>
</evidence>
<name>A0A9D1P226_9FIRM</name>
<proteinExistence type="inferred from homology"/>
<comment type="similarity">
    <text evidence="3 15">Belongs to the cytidine and deoxycytidylate deaminase family.</text>
</comment>
<comment type="catalytic activity">
    <reaction evidence="10 15">
        <text>2'-deoxycytidine + H2O + H(+) = 2'-deoxyuridine + NH4(+)</text>
        <dbReference type="Rhea" id="RHEA:13433"/>
        <dbReference type="ChEBI" id="CHEBI:15377"/>
        <dbReference type="ChEBI" id="CHEBI:15378"/>
        <dbReference type="ChEBI" id="CHEBI:15698"/>
        <dbReference type="ChEBI" id="CHEBI:16450"/>
        <dbReference type="ChEBI" id="CHEBI:28938"/>
        <dbReference type="EC" id="3.5.4.5"/>
    </reaction>
</comment>
<organism evidence="17 18">
    <name type="scientific">Candidatus Scatomonas pullistercoris</name>
    <dbReference type="NCBI Taxonomy" id="2840920"/>
    <lineage>
        <taxon>Bacteria</taxon>
        <taxon>Bacillati</taxon>
        <taxon>Bacillota</taxon>
        <taxon>Clostridia</taxon>
        <taxon>Lachnospirales</taxon>
        <taxon>Lachnospiraceae</taxon>
        <taxon>Lachnospiraceae incertae sedis</taxon>
        <taxon>Candidatus Scatomonas</taxon>
    </lineage>
</organism>
<feature type="active site" description="Proton donor" evidence="12">
    <location>
        <position position="59"/>
    </location>
</feature>
<evidence type="ECO:0000259" key="16">
    <source>
        <dbReference type="PROSITE" id="PS51747"/>
    </source>
</evidence>
<evidence type="ECO:0000256" key="5">
    <source>
        <dbReference type="ARBA" id="ARBA00018266"/>
    </source>
</evidence>
<dbReference type="InterPro" id="IPR006262">
    <property type="entry name" value="Cyt_deam_tetra"/>
</dbReference>
<gene>
    <name evidence="17" type="ORF">IAB71_04645</name>
</gene>
<dbReference type="PROSITE" id="PS51747">
    <property type="entry name" value="CYT_DCMP_DEAMINASES_2"/>
    <property type="match status" value="1"/>
</dbReference>
<dbReference type="PANTHER" id="PTHR11644">
    <property type="entry name" value="CYTIDINE DEAMINASE"/>
    <property type="match status" value="1"/>
</dbReference>
<dbReference type="PANTHER" id="PTHR11644:SF2">
    <property type="entry name" value="CYTIDINE DEAMINASE"/>
    <property type="match status" value="1"/>
</dbReference>
<evidence type="ECO:0000256" key="2">
    <source>
        <dbReference type="ARBA" id="ARBA00003949"/>
    </source>
</evidence>
<evidence type="ECO:0000256" key="1">
    <source>
        <dbReference type="ARBA" id="ARBA00001947"/>
    </source>
</evidence>
<dbReference type="FunFam" id="3.40.140.10:FF:000008">
    <property type="entry name" value="Cytidine deaminase"/>
    <property type="match status" value="1"/>
</dbReference>
<dbReference type="SUPFAM" id="SSF53927">
    <property type="entry name" value="Cytidine deaminase-like"/>
    <property type="match status" value="1"/>
</dbReference>
<keyword evidence="8 14" id="KW-0862">Zinc</keyword>
<evidence type="ECO:0000256" key="10">
    <source>
        <dbReference type="ARBA" id="ARBA00049252"/>
    </source>
</evidence>
<feature type="binding site" evidence="14">
    <location>
        <position position="57"/>
    </location>
    <ligand>
        <name>Zn(2+)</name>
        <dbReference type="ChEBI" id="CHEBI:29105"/>
        <note>catalytic</note>
    </ligand>
</feature>
<dbReference type="EC" id="3.5.4.5" evidence="4 15"/>
<dbReference type="GO" id="GO:0008270">
    <property type="term" value="F:zinc ion binding"/>
    <property type="evidence" value="ECO:0007669"/>
    <property type="project" value="UniProtKB-UniRule"/>
</dbReference>
<evidence type="ECO:0000256" key="14">
    <source>
        <dbReference type="PIRSR" id="PIRSR606262-3"/>
    </source>
</evidence>
<comment type="function">
    <text evidence="2 15">This enzyme scavenges exogenous and endogenous cytidine and 2'-deoxycytidine for UMP synthesis.</text>
</comment>
<dbReference type="NCBIfam" id="NF004064">
    <property type="entry name" value="PRK05578.1"/>
    <property type="match status" value="1"/>
</dbReference>
<reference evidence="17" key="2">
    <citation type="journal article" date="2021" name="PeerJ">
        <title>Extensive microbial diversity within the chicken gut microbiome revealed by metagenomics and culture.</title>
        <authorList>
            <person name="Gilroy R."/>
            <person name="Ravi A."/>
            <person name="Getino M."/>
            <person name="Pursley I."/>
            <person name="Horton D.L."/>
            <person name="Alikhan N.F."/>
            <person name="Baker D."/>
            <person name="Gharbi K."/>
            <person name="Hall N."/>
            <person name="Watson M."/>
            <person name="Adriaenssens E.M."/>
            <person name="Foster-Nyarko E."/>
            <person name="Jarju S."/>
            <person name="Secka A."/>
            <person name="Antonio M."/>
            <person name="Oren A."/>
            <person name="Chaudhuri R.R."/>
            <person name="La Ragione R."/>
            <person name="Hildebrand F."/>
            <person name="Pallen M.J."/>
        </authorList>
    </citation>
    <scope>NUCLEOTIDE SEQUENCE</scope>
    <source>
        <strain evidence="17">CHK188-20938</strain>
    </source>
</reference>
<dbReference type="AlphaFoldDB" id="A0A9D1P226"/>
<keyword evidence="6 14" id="KW-0479">Metal-binding</keyword>
<evidence type="ECO:0000256" key="7">
    <source>
        <dbReference type="ARBA" id="ARBA00022801"/>
    </source>
</evidence>
<dbReference type="GO" id="GO:0072527">
    <property type="term" value="P:pyrimidine-containing compound metabolic process"/>
    <property type="evidence" value="ECO:0007669"/>
    <property type="project" value="UniProtKB-ARBA"/>
</dbReference>
<feature type="binding site" evidence="13">
    <location>
        <begin position="46"/>
        <end position="52"/>
    </location>
    <ligand>
        <name>substrate</name>
    </ligand>
</feature>
<dbReference type="Proteomes" id="UP000824169">
    <property type="component" value="Unassembled WGS sequence"/>
</dbReference>
<reference evidence="17" key="1">
    <citation type="submission" date="2020-10" db="EMBL/GenBank/DDBJ databases">
        <authorList>
            <person name="Gilroy R."/>
        </authorList>
    </citation>
    <scope>NUCLEOTIDE SEQUENCE</scope>
    <source>
        <strain evidence="17">CHK188-20938</strain>
    </source>
</reference>
<dbReference type="InterPro" id="IPR050202">
    <property type="entry name" value="Cyt/Deoxycyt_deaminase"/>
</dbReference>
<dbReference type="NCBIfam" id="TIGR01354">
    <property type="entry name" value="cyt_deam_tetra"/>
    <property type="match status" value="1"/>
</dbReference>
<dbReference type="GO" id="GO:0004126">
    <property type="term" value="F:cytidine deaminase activity"/>
    <property type="evidence" value="ECO:0007669"/>
    <property type="project" value="UniProtKB-UniRule"/>
</dbReference>
<dbReference type="GO" id="GO:0005829">
    <property type="term" value="C:cytosol"/>
    <property type="evidence" value="ECO:0007669"/>
    <property type="project" value="TreeGrafter"/>
</dbReference>
<feature type="binding site" evidence="14">
    <location>
        <position position="95"/>
    </location>
    <ligand>
        <name>Zn(2+)</name>
        <dbReference type="ChEBI" id="CHEBI:29105"/>
        <note>catalytic</note>
    </ligand>
</feature>